<keyword evidence="4" id="KW-0808">Transferase</keyword>
<name>A0A1I2VIW5_9SPHI</name>
<evidence type="ECO:0000256" key="8">
    <source>
        <dbReference type="SAM" id="Phobius"/>
    </source>
</evidence>
<reference evidence="10 11" key="1">
    <citation type="submission" date="2016-10" db="EMBL/GenBank/DDBJ databases">
        <authorList>
            <person name="de Groot N.N."/>
        </authorList>
    </citation>
    <scope>NUCLEOTIDE SEQUENCE [LARGE SCALE GENOMIC DNA]</scope>
    <source>
        <strain evidence="10 11">DSM 18684</strain>
    </source>
</reference>
<organism evidence="10 11">
    <name type="scientific">Pedobacter insulae</name>
    <dbReference type="NCBI Taxonomy" id="414048"/>
    <lineage>
        <taxon>Bacteria</taxon>
        <taxon>Pseudomonadati</taxon>
        <taxon>Bacteroidota</taxon>
        <taxon>Sphingobacteriia</taxon>
        <taxon>Sphingobacteriales</taxon>
        <taxon>Sphingobacteriaceae</taxon>
        <taxon>Pedobacter</taxon>
    </lineage>
</organism>
<dbReference type="InterPro" id="IPR011990">
    <property type="entry name" value="TPR-like_helical_dom_sf"/>
</dbReference>
<accession>A0A1I2VIW5</accession>
<dbReference type="SUPFAM" id="SSF47384">
    <property type="entry name" value="Homodimeric domain of signal transducing histidine kinase"/>
    <property type="match status" value="1"/>
</dbReference>
<evidence type="ECO:0000256" key="6">
    <source>
        <dbReference type="ARBA" id="ARBA00023012"/>
    </source>
</evidence>
<dbReference type="PROSITE" id="PS50005">
    <property type="entry name" value="TPR"/>
    <property type="match status" value="3"/>
</dbReference>
<feature type="repeat" description="TPR" evidence="7">
    <location>
        <begin position="115"/>
        <end position="148"/>
    </location>
</feature>
<dbReference type="SUPFAM" id="SSF48452">
    <property type="entry name" value="TPR-like"/>
    <property type="match status" value="2"/>
</dbReference>
<evidence type="ECO:0000256" key="7">
    <source>
        <dbReference type="PROSITE-ProRule" id="PRU00339"/>
    </source>
</evidence>
<feature type="transmembrane region" description="Helical" evidence="8">
    <location>
        <begin position="389"/>
        <end position="409"/>
    </location>
</feature>
<dbReference type="InterPro" id="IPR005467">
    <property type="entry name" value="His_kinase_dom"/>
</dbReference>
<evidence type="ECO:0000256" key="5">
    <source>
        <dbReference type="ARBA" id="ARBA00022777"/>
    </source>
</evidence>
<evidence type="ECO:0000256" key="4">
    <source>
        <dbReference type="ARBA" id="ARBA00022679"/>
    </source>
</evidence>
<keyword evidence="8" id="KW-0472">Membrane</keyword>
<dbReference type="InterPro" id="IPR003661">
    <property type="entry name" value="HisK_dim/P_dom"/>
</dbReference>
<evidence type="ECO:0000256" key="3">
    <source>
        <dbReference type="ARBA" id="ARBA00022553"/>
    </source>
</evidence>
<keyword evidence="7" id="KW-0802">TPR repeat</keyword>
<evidence type="ECO:0000313" key="10">
    <source>
        <dbReference type="EMBL" id="SFG89053.1"/>
    </source>
</evidence>
<dbReference type="SMART" id="SM00388">
    <property type="entry name" value="HisKA"/>
    <property type="match status" value="1"/>
</dbReference>
<dbReference type="PANTHER" id="PTHR43711">
    <property type="entry name" value="TWO-COMPONENT HISTIDINE KINASE"/>
    <property type="match status" value="1"/>
</dbReference>
<dbReference type="InterPro" id="IPR036890">
    <property type="entry name" value="HATPase_C_sf"/>
</dbReference>
<keyword evidence="8" id="KW-1133">Transmembrane helix</keyword>
<dbReference type="Gene3D" id="3.30.565.10">
    <property type="entry name" value="Histidine kinase-like ATPase, C-terminal domain"/>
    <property type="match status" value="1"/>
</dbReference>
<feature type="repeat" description="TPR" evidence="7">
    <location>
        <begin position="195"/>
        <end position="228"/>
    </location>
</feature>
<protein>
    <recommendedName>
        <fullName evidence="2">histidine kinase</fullName>
        <ecNumber evidence="2">2.7.13.3</ecNumber>
    </recommendedName>
</protein>
<gene>
    <name evidence="10" type="ORF">SAMN04489864_10360</name>
</gene>
<dbReference type="STRING" id="414048.SAMN04489864_10360"/>
<dbReference type="Pfam" id="PF02518">
    <property type="entry name" value="HATPase_c"/>
    <property type="match status" value="1"/>
</dbReference>
<dbReference type="SMART" id="SM00387">
    <property type="entry name" value="HATPase_c"/>
    <property type="match status" value="1"/>
</dbReference>
<evidence type="ECO:0000256" key="1">
    <source>
        <dbReference type="ARBA" id="ARBA00000085"/>
    </source>
</evidence>
<dbReference type="InterPro" id="IPR003594">
    <property type="entry name" value="HATPase_dom"/>
</dbReference>
<keyword evidence="5" id="KW-0418">Kinase</keyword>
<dbReference type="AlphaFoldDB" id="A0A1I2VIW5"/>
<dbReference type="PRINTS" id="PR00344">
    <property type="entry name" value="BCTRLSENSOR"/>
</dbReference>
<evidence type="ECO:0000259" key="9">
    <source>
        <dbReference type="PROSITE" id="PS50109"/>
    </source>
</evidence>
<dbReference type="SMART" id="SM00028">
    <property type="entry name" value="TPR"/>
    <property type="match status" value="6"/>
</dbReference>
<dbReference type="InterPro" id="IPR050736">
    <property type="entry name" value="Sensor_HK_Regulatory"/>
</dbReference>
<dbReference type="Gene3D" id="1.25.40.10">
    <property type="entry name" value="Tetratricopeptide repeat domain"/>
    <property type="match status" value="2"/>
</dbReference>
<dbReference type="CDD" id="cd00082">
    <property type="entry name" value="HisKA"/>
    <property type="match status" value="1"/>
</dbReference>
<dbReference type="EMBL" id="FOPP01000003">
    <property type="protein sequence ID" value="SFG89053.1"/>
    <property type="molecule type" value="Genomic_DNA"/>
</dbReference>
<dbReference type="PANTHER" id="PTHR43711:SF1">
    <property type="entry name" value="HISTIDINE KINASE 1"/>
    <property type="match status" value="1"/>
</dbReference>
<keyword evidence="6" id="KW-0902">Two-component regulatory system</keyword>
<dbReference type="Gene3D" id="1.10.287.130">
    <property type="match status" value="1"/>
</dbReference>
<dbReference type="RefSeq" id="WP_090992588.1">
    <property type="nucleotide sequence ID" value="NZ_FOPP01000003.1"/>
</dbReference>
<dbReference type="Proteomes" id="UP000199666">
    <property type="component" value="Unassembled WGS sequence"/>
</dbReference>
<dbReference type="Pfam" id="PF13181">
    <property type="entry name" value="TPR_8"/>
    <property type="match status" value="1"/>
</dbReference>
<dbReference type="GO" id="GO:0000155">
    <property type="term" value="F:phosphorelay sensor kinase activity"/>
    <property type="evidence" value="ECO:0007669"/>
    <property type="project" value="InterPro"/>
</dbReference>
<dbReference type="SUPFAM" id="SSF55874">
    <property type="entry name" value="ATPase domain of HSP90 chaperone/DNA topoisomerase II/histidine kinase"/>
    <property type="match status" value="1"/>
</dbReference>
<dbReference type="Pfam" id="PF13424">
    <property type="entry name" value="TPR_12"/>
    <property type="match status" value="1"/>
</dbReference>
<evidence type="ECO:0000256" key="2">
    <source>
        <dbReference type="ARBA" id="ARBA00012438"/>
    </source>
</evidence>
<feature type="repeat" description="TPR" evidence="7">
    <location>
        <begin position="275"/>
        <end position="308"/>
    </location>
</feature>
<keyword evidence="8" id="KW-0812">Transmembrane</keyword>
<dbReference type="InterPro" id="IPR019734">
    <property type="entry name" value="TPR_rpt"/>
</dbReference>
<comment type="catalytic activity">
    <reaction evidence="1">
        <text>ATP + protein L-histidine = ADP + protein N-phospho-L-histidine.</text>
        <dbReference type="EC" id="2.7.13.3"/>
    </reaction>
</comment>
<dbReference type="InterPro" id="IPR036097">
    <property type="entry name" value="HisK_dim/P_sf"/>
</dbReference>
<keyword evidence="3" id="KW-0597">Phosphoprotein</keyword>
<dbReference type="OrthoDB" id="9810447at2"/>
<feature type="domain" description="Histidine kinase" evidence="9">
    <location>
        <begin position="438"/>
        <end position="654"/>
    </location>
</feature>
<proteinExistence type="predicted"/>
<dbReference type="EC" id="2.7.13.3" evidence="2"/>
<sequence length="658" mass="74543">MYARRNLILFFSLLTFLNLLGALSYAQSNKSKPQTSADYIDIVKHYRYLNPDSALYFVKEGIAKAKHDKDSVSLAALINQHGMIDDNAARYKDAYHKYLQAETLYRKLNDKIGLASTLVRLGVVEQRKGNYAKSLGYFFNALKISENSNDKLGMLEARVCLSESYLNIGEYDNAIGQLRTAQAINAQIPLSNFTLNMYISFGNVYIKLKQYDQAITYINEGLSKSNKVAYNGLKISLLIKLAQAYHEKGSDMEAIKILKEALAFSKEIKNVLRQLTCFLDLAKIYVEQKSLTQALTYYKEALAITETYKLYRQQIDILNNMSVLYKTTGNLTQALRLKERSYELADEFYYKDMLKQITSLETAYDREKSNARLRELELINSKEKSFNSVILSIAIGTLIVLLVTFAFYYRSTFLNSLLKRTNQQLAESNALKDRFFSIVAHDIRSPLVSTISILKLIHNNELDDELRSEMVQKLALHCENSLEILDKLLKWGQMQIKGVRLNTSEFSPISNIDKNVALFQEAAEKKMMTITINVPQNIMLQADADHFDFVIRNLIANAIKFTQTGGEIELRAQPVVNNMIRFEVKDNGVGISKARIDKLFELSAVGTKGTSSEEGTSLGLMICKEFILANKGEITVESEVGKGTVFTFTLKGFLKNLA</sequence>
<dbReference type="PROSITE" id="PS50109">
    <property type="entry name" value="HIS_KIN"/>
    <property type="match status" value="1"/>
</dbReference>
<evidence type="ECO:0000313" key="11">
    <source>
        <dbReference type="Proteomes" id="UP000199666"/>
    </source>
</evidence>
<dbReference type="InterPro" id="IPR004358">
    <property type="entry name" value="Sig_transdc_His_kin-like_C"/>
</dbReference>
<keyword evidence="11" id="KW-1185">Reference proteome</keyword>